<dbReference type="InterPro" id="IPR004843">
    <property type="entry name" value="Calcineurin-like_PHP"/>
</dbReference>
<dbReference type="GO" id="GO:0016787">
    <property type="term" value="F:hydrolase activity"/>
    <property type="evidence" value="ECO:0007669"/>
    <property type="project" value="UniProtKB-KW"/>
</dbReference>
<evidence type="ECO:0000259" key="7">
    <source>
        <dbReference type="Pfam" id="PF01103"/>
    </source>
</evidence>
<protein>
    <recommendedName>
        <fullName evidence="10">Metallophosphoesterase</fullName>
    </recommendedName>
</protein>
<evidence type="ECO:0000256" key="4">
    <source>
        <dbReference type="ARBA" id="ARBA00023136"/>
    </source>
</evidence>
<feature type="signal peptide" evidence="5">
    <location>
        <begin position="1"/>
        <end position="18"/>
    </location>
</feature>
<gene>
    <name evidence="8" type="ORF">EG028_23240</name>
</gene>
<accession>A0A3N4M5Z9</accession>
<keyword evidence="3" id="KW-0378">Hydrolase</keyword>
<dbReference type="Pfam" id="PF01103">
    <property type="entry name" value="Omp85"/>
    <property type="match status" value="1"/>
</dbReference>
<feature type="chain" id="PRO_5018095361" description="Metallophosphoesterase" evidence="5">
    <location>
        <begin position="19"/>
        <end position="1210"/>
    </location>
</feature>
<comment type="caution">
    <text evidence="8">The sequence shown here is derived from an EMBL/GenBank/DDBJ whole genome shotgun (WGS) entry which is preliminary data.</text>
</comment>
<dbReference type="Proteomes" id="UP000279089">
    <property type="component" value="Unassembled WGS sequence"/>
</dbReference>
<feature type="domain" description="Calcineurin-like phosphoesterase" evidence="6">
    <location>
        <begin position="26"/>
        <end position="224"/>
    </location>
</feature>
<dbReference type="InterPro" id="IPR000184">
    <property type="entry name" value="Bac_surfAg_D15"/>
</dbReference>
<reference evidence="9" key="1">
    <citation type="submission" date="2018-11" db="EMBL/GenBank/DDBJ databases">
        <title>Chitinophaga lutea sp.nov., isolate from arsenic contaminated soil.</title>
        <authorList>
            <person name="Zong Y."/>
        </authorList>
    </citation>
    <scope>NUCLEOTIDE SEQUENCE [LARGE SCALE GENOMIC DNA]</scope>
    <source>
        <strain evidence="9">YLT18</strain>
    </source>
</reference>
<dbReference type="EMBL" id="RMBX01000014">
    <property type="protein sequence ID" value="RPD38631.1"/>
    <property type="molecule type" value="Genomic_DNA"/>
</dbReference>
<dbReference type="OrthoDB" id="333971at2"/>
<organism evidence="8 9">
    <name type="scientific">Chitinophaga barathri</name>
    <dbReference type="NCBI Taxonomy" id="1647451"/>
    <lineage>
        <taxon>Bacteria</taxon>
        <taxon>Pseudomonadati</taxon>
        <taxon>Bacteroidota</taxon>
        <taxon>Chitinophagia</taxon>
        <taxon>Chitinophagales</taxon>
        <taxon>Chitinophagaceae</taxon>
        <taxon>Chitinophaga</taxon>
    </lineage>
</organism>
<dbReference type="GO" id="GO:0019867">
    <property type="term" value="C:outer membrane"/>
    <property type="evidence" value="ECO:0007669"/>
    <property type="project" value="InterPro"/>
</dbReference>
<proteinExistence type="predicted"/>
<dbReference type="Gene3D" id="3.60.21.10">
    <property type="match status" value="1"/>
</dbReference>
<comment type="subcellular location">
    <subcellularLocation>
        <location evidence="1">Membrane</location>
    </subcellularLocation>
</comment>
<dbReference type="Gene3D" id="2.40.160.50">
    <property type="entry name" value="membrane protein fhac: a member of the omp85/tpsb transporter family"/>
    <property type="match status" value="1"/>
</dbReference>
<keyword evidence="9" id="KW-1185">Reference proteome</keyword>
<feature type="domain" description="Bacterial surface antigen (D15)" evidence="7">
    <location>
        <begin position="979"/>
        <end position="1174"/>
    </location>
</feature>
<evidence type="ECO:0000259" key="6">
    <source>
        <dbReference type="Pfam" id="PF00149"/>
    </source>
</evidence>
<dbReference type="RefSeq" id="WP_120518820.1">
    <property type="nucleotide sequence ID" value="NZ_QXZY01000014.1"/>
</dbReference>
<dbReference type="SUPFAM" id="SSF56300">
    <property type="entry name" value="Metallo-dependent phosphatases"/>
    <property type="match status" value="1"/>
</dbReference>
<dbReference type="PANTHER" id="PTHR10161">
    <property type="entry name" value="TARTRATE-RESISTANT ACID PHOSPHATASE TYPE 5"/>
    <property type="match status" value="1"/>
</dbReference>
<evidence type="ECO:0000256" key="2">
    <source>
        <dbReference type="ARBA" id="ARBA00022729"/>
    </source>
</evidence>
<sequence>MKYLSILLLSCIATGALAQQDSVQQRIILIGDAGEMQNGKNAVVDAVRRNINLNQGKNTVLFLGDNVYPLGLPDALAKNYDEARFILDYQVSLVKDTKADGIFVPGNHDWSKHRPDGWRQIRNQQQYIDSLLLPNVNFLPKDGCPGPVTVPLGDDVLLVIMDTEWWLYPGRKPGVESSCDQKTEDEVLTELADIAARNPGKLLVFAAHHPLRSHGIHGGYYTLKQHIFPLTDAKRFLYVPMPVIGSVYPLVRGVFGTREDLPHPLYKRMIAGIEEAMPKDAAVVFVSGHDHSLQLIREHDRNYIVSGSGAKDNRAKKGKNSLFASHLNGYSTITVMKNGSVRVDFYDETNAQPIYSEPLLNLKDYQRRLAVQASIPPPKTVTLPADPQYADVNGFHKWFLGTNYRDVWATPLTFPVINLDTAKGGLKILKRGGGKQTRSLRLEDPTGQEWVLRSLEKWPVSAMPEILRETFAKEIVQDQISAANPYAPLAVSPLAKAAGIPHTTPTFVYLPDDTALGIYRKDFANKLYLFEEREPVTASKTYNTMKLLEEMLADNDNSVHQPSVLYARLFDTYISDWDRHDDQWRWYAEKDKKRKIFYPIPRDRDQAFFINTGVLPRILSQPYFLPFAQGFRKKIPNVNGFAFNNRYFDHTLLTGLGEEVWKEKSKALVAAMTDSVIKAAVAQLPDTIRKQTEDMMVSTLIARRGIMEKEAMKYYRFLAKAVDVPGSQKNELFTVNRLPGGHVQVTSQKISKKGELEQTLYDRTFNPAHTKEVVVYGLGGEDRFVVRGDNKSPIRVRLVGGRNKDTYIDSASAGGGKRVLIYDLKGKEDSFAITRREKLKLSSSPEVIRYNRFAFKYNKLMPLVAGGYNLDDGLLIGLGLQYTGHGFRKDSFAVKHTLTGVHAVATEAFQFKYEGQFNDVIGESDLLLYGIAKAPHNTANFFGYGNETVYDKNITDPPIRYYRSRFNLYSVEALLRTNLAQNISFGIGPSLTAVTLEQEDNEGRFLTNYKAHGLDSAALFKNKYFAGLRGTFNIDTRDNNVVATRGLLWNTSIIGNKGLNEFSNDFLQVRSDMSIYASLGLPPSVVLVTRIGGGYTWGKPEFFQALSLGGTANLRGFRNNRFTGTGMVYNNMELRVKLFDFASYIVPGSVGLIAFNDVGRVWQKGEKSGQWHDGFGGGLYFSPVNLLVITAVIGHSTEDTLPYVTFGFKF</sequence>
<evidence type="ECO:0000256" key="1">
    <source>
        <dbReference type="ARBA" id="ARBA00004370"/>
    </source>
</evidence>
<evidence type="ECO:0000256" key="3">
    <source>
        <dbReference type="ARBA" id="ARBA00022801"/>
    </source>
</evidence>
<evidence type="ECO:0008006" key="10">
    <source>
        <dbReference type="Google" id="ProtNLM"/>
    </source>
</evidence>
<evidence type="ECO:0000313" key="8">
    <source>
        <dbReference type="EMBL" id="RPD38631.1"/>
    </source>
</evidence>
<dbReference type="PANTHER" id="PTHR10161:SF14">
    <property type="entry name" value="TARTRATE-RESISTANT ACID PHOSPHATASE TYPE 5"/>
    <property type="match status" value="1"/>
</dbReference>
<dbReference type="Pfam" id="PF00149">
    <property type="entry name" value="Metallophos"/>
    <property type="match status" value="1"/>
</dbReference>
<dbReference type="InterPro" id="IPR029052">
    <property type="entry name" value="Metallo-depent_PP-like"/>
</dbReference>
<evidence type="ECO:0000256" key="5">
    <source>
        <dbReference type="SAM" id="SignalP"/>
    </source>
</evidence>
<keyword evidence="4" id="KW-0472">Membrane</keyword>
<keyword evidence="2 5" id="KW-0732">Signal</keyword>
<evidence type="ECO:0000313" key="9">
    <source>
        <dbReference type="Proteomes" id="UP000279089"/>
    </source>
</evidence>
<dbReference type="AlphaFoldDB" id="A0A3N4M5Z9"/>
<dbReference type="InterPro" id="IPR051558">
    <property type="entry name" value="Metallophosphoesterase_PAP"/>
</dbReference>
<name>A0A3N4M5Z9_9BACT</name>